<dbReference type="Gene3D" id="1.10.260.40">
    <property type="entry name" value="lambda repressor-like DNA-binding domains"/>
    <property type="match status" value="1"/>
</dbReference>
<dbReference type="InterPro" id="IPR001387">
    <property type="entry name" value="Cro/C1-type_HTH"/>
</dbReference>
<name>A0ABT6FL75_9BACT</name>
<accession>A0ABT6FL75</accession>
<evidence type="ECO:0000313" key="3">
    <source>
        <dbReference type="Proteomes" id="UP001216907"/>
    </source>
</evidence>
<comment type="caution">
    <text evidence="2">The sequence shown here is derived from an EMBL/GenBank/DDBJ whole genome shotgun (WGS) entry which is preliminary data.</text>
</comment>
<dbReference type="CDD" id="cd00093">
    <property type="entry name" value="HTH_XRE"/>
    <property type="match status" value="1"/>
</dbReference>
<reference evidence="2 3" key="1">
    <citation type="submission" date="2023-03" db="EMBL/GenBank/DDBJ databases">
        <title>Paludisphaera mucosa sp. nov. a novel planctomycete from northern fen.</title>
        <authorList>
            <person name="Ivanova A."/>
        </authorList>
    </citation>
    <scope>NUCLEOTIDE SEQUENCE [LARGE SCALE GENOMIC DNA]</scope>
    <source>
        <strain evidence="2 3">Pla2</strain>
    </source>
</reference>
<organism evidence="2 3">
    <name type="scientific">Paludisphaera mucosa</name>
    <dbReference type="NCBI Taxonomy" id="3030827"/>
    <lineage>
        <taxon>Bacteria</taxon>
        <taxon>Pseudomonadati</taxon>
        <taxon>Planctomycetota</taxon>
        <taxon>Planctomycetia</taxon>
        <taxon>Isosphaerales</taxon>
        <taxon>Isosphaeraceae</taxon>
        <taxon>Paludisphaera</taxon>
    </lineage>
</organism>
<dbReference type="SUPFAM" id="SSF47413">
    <property type="entry name" value="lambda repressor-like DNA-binding domains"/>
    <property type="match status" value="1"/>
</dbReference>
<dbReference type="Pfam" id="PF01381">
    <property type="entry name" value="HTH_3"/>
    <property type="match status" value="1"/>
</dbReference>
<dbReference type="InterPro" id="IPR010982">
    <property type="entry name" value="Lambda_DNA-bd_dom_sf"/>
</dbReference>
<dbReference type="RefSeq" id="WP_277864653.1">
    <property type="nucleotide sequence ID" value="NZ_JARRAG010000005.1"/>
</dbReference>
<protein>
    <submittedName>
        <fullName evidence="2">Helix-turn-helix transcriptional regulator</fullName>
    </submittedName>
</protein>
<proteinExistence type="predicted"/>
<dbReference type="SMART" id="SM00530">
    <property type="entry name" value="HTH_XRE"/>
    <property type="match status" value="1"/>
</dbReference>
<dbReference type="EMBL" id="JARRAG010000005">
    <property type="protein sequence ID" value="MDG3008328.1"/>
    <property type="molecule type" value="Genomic_DNA"/>
</dbReference>
<gene>
    <name evidence="2" type="ORF">PZE19_31555</name>
</gene>
<feature type="domain" description="HTH cro/C1-type" evidence="1">
    <location>
        <begin position="18"/>
        <end position="69"/>
    </location>
</feature>
<dbReference type="Proteomes" id="UP001216907">
    <property type="component" value="Unassembled WGS sequence"/>
</dbReference>
<dbReference type="PROSITE" id="PS50943">
    <property type="entry name" value="HTH_CROC1"/>
    <property type="match status" value="1"/>
</dbReference>
<evidence type="ECO:0000313" key="2">
    <source>
        <dbReference type="EMBL" id="MDG3008328.1"/>
    </source>
</evidence>
<keyword evidence="3" id="KW-1185">Reference proteome</keyword>
<evidence type="ECO:0000259" key="1">
    <source>
        <dbReference type="PROSITE" id="PS50943"/>
    </source>
</evidence>
<sequence length="80" mass="8461">MGRARKSGAPKPKVSRALRETIREKGLTAYSAAKKSGVSVDAVQRFLNEERGLSLATVDKLADSLGLTLCPDDSGAEEAN</sequence>